<evidence type="ECO:0000313" key="2">
    <source>
        <dbReference type="Proteomes" id="UP001501074"/>
    </source>
</evidence>
<name>A0ABP7AHL7_9ACTN</name>
<keyword evidence="2" id="KW-1185">Reference proteome</keyword>
<dbReference type="EMBL" id="BAAAZO010000011">
    <property type="protein sequence ID" value="GAA3632863.1"/>
    <property type="molecule type" value="Genomic_DNA"/>
</dbReference>
<gene>
    <name evidence="1" type="ORF">GCM10022223_58980</name>
</gene>
<accession>A0ABP7AHL7</accession>
<evidence type="ECO:0000313" key="1">
    <source>
        <dbReference type="EMBL" id="GAA3632863.1"/>
    </source>
</evidence>
<sequence>MTSVASHIRSSEPRHASATVRRIGAGLLAVVVSAIPSTLVIRAVSGDDAAEIGRPVHRVVDVRCLNGRVQHGIDTGRPDGLLLATDTGEPC</sequence>
<proteinExistence type="predicted"/>
<reference evidence="2" key="1">
    <citation type="journal article" date="2019" name="Int. J. Syst. Evol. Microbiol.">
        <title>The Global Catalogue of Microorganisms (GCM) 10K type strain sequencing project: providing services to taxonomists for standard genome sequencing and annotation.</title>
        <authorList>
            <consortium name="The Broad Institute Genomics Platform"/>
            <consortium name="The Broad Institute Genome Sequencing Center for Infectious Disease"/>
            <person name="Wu L."/>
            <person name="Ma J."/>
        </authorList>
    </citation>
    <scope>NUCLEOTIDE SEQUENCE [LARGE SCALE GENOMIC DNA]</scope>
    <source>
        <strain evidence="2">JCM 16902</strain>
    </source>
</reference>
<comment type="caution">
    <text evidence="1">The sequence shown here is derived from an EMBL/GenBank/DDBJ whole genome shotgun (WGS) entry which is preliminary data.</text>
</comment>
<dbReference type="Proteomes" id="UP001501074">
    <property type="component" value="Unassembled WGS sequence"/>
</dbReference>
<protein>
    <submittedName>
        <fullName evidence="1">Uncharacterized protein</fullName>
    </submittedName>
</protein>
<organism evidence="1 2">
    <name type="scientific">Kineosporia mesophila</name>
    <dbReference type="NCBI Taxonomy" id="566012"/>
    <lineage>
        <taxon>Bacteria</taxon>
        <taxon>Bacillati</taxon>
        <taxon>Actinomycetota</taxon>
        <taxon>Actinomycetes</taxon>
        <taxon>Kineosporiales</taxon>
        <taxon>Kineosporiaceae</taxon>
        <taxon>Kineosporia</taxon>
    </lineage>
</organism>